<feature type="compositionally biased region" description="Basic and acidic residues" evidence="1">
    <location>
        <begin position="99"/>
        <end position="109"/>
    </location>
</feature>
<dbReference type="EMBL" id="RHFK02000009">
    <property type="protein sequence ID" value="TWW71078.1"/>
    <property type="molecule type" value="Genomic_DNA"/>
</dbReference>
<dbReference type="Proteomes" id="UP000324091">
    <property type="component" value="Chromosome 17"/>
</dbReference>
<keyword evidence="3" id="KW-1185">Reference proteome</keyword>
<evidence type="ECO:0000313" key="3">
    <source>
        <dbReference type="Proteomes" id="UP000324091"/>
    </source>
</evidence>
<reference evidence="2 3" key="1">
    <citation type="submission" date="2019-04" db="EMBL/GenBank/DDBJ databases">
        <title>Chromosome genome assembly for Takifugu flavidus.</title>
        <authorList>
            <person name="Xiao S."/>
        </authorList>
    </citation>
    <scope>NUCLEOTIDE SEQUENCE [LARGE SCALE GENOMIC DNA]</scope>
    <source>
        <strain evidence="2">HTHZ2018</strain>
        <tissue evidence="2">Muscle</tissue>
    </source>
</reference>
<sequence>MHEADKSSGVMIGKKVNFLLSCVNDLVDQNQVLVQTIADLQVEADDNASDGLEKLHSSGSALQVRFLVSSAKRQKAPPSPLKSSPLLFSQLMKEITQKDGTVSERRLQQEEADANAEVGRDCSLSTAEEETSKAMVHKLKQYMHGNDTTVTRISAQ</sequence>
<evidence type="ECO:0000313" key="2">
    <source>
        <dbReference type="EMBL" id="TWW71078.1"/>
    </source>
</evidence>
<comment type="caution">
    <text evidence="2">The sequence shown here is derived from an EMBL/GenBank/DDBJ whole genome shotgun (WGS) entry which is preliminary data.</text>
</comment>
<dbReference type="AlphaFoldDB" id="A0A5C6NW82"/>
<gene>
    <name evidence="2" type="ORF">D4764_17G0005610</name>
</gene>
<feature type="region of interest" description="Disordered" evidence="1">
    <location>
        <begin position="99"/>
        <end position="126"/>
    </location>
</feature>
<proteinExistence type="predicted"/>
<evidence type="ECO:0000256" key="1">
    <source>
        <dbReference type="SAM" id="MobiDB-lite"/>
    </source>
</evidence>
<organism evidence="2 3">
    <name type="scientific">Takifugu flavidus</name>
    <name type="common">sansaifugu</name>
    <dbReference type="NCBI Taxonomy" id="433684"/>
    <lineage>
        <taxon>Eukaryota</taxon>
        <taxon>Metazoa</taxon>
        <taxon>Chordata</taxon>
        <taxon>Craniata</taxon>
        <taxon>Vertebrata</taxon>
        <taxon>Euteleostomi</taxon>
        <taxon>Actinopterygii</taxon>
        <taxon>Neopterygii</taxon>
        <taxon>Teleostei</taxon>
        <taxon>Neoteleostei</taxon>
        <taxon>Acanthomorphata</taxon>
        <taxon>Eupercaria</taxon>
        <taxon>Tetraodontiformes</taxon>
        <taxon>Tetradontoidea</taxon>
        <taxon>Tetraodontidae</taxon>
        <taxon>Takifugu</taxon>
    </lineage>
</organism>
<name>A0A5C6NW82_9TELE</name>
<accession>A0A5C6NW82</accession>
<protein>
    <submittedName>
        <fullName evidence="2">Uncharacterized protein</fullName>
    </submittedName>
</protein>